<evidence type="ECO:0000256" key="7">
    <source>
        <dbReference type="ARBA" id="ARBA00023145"/>
    </source>
</evidence>
<keyword evidence="5 12" id="KW-0443">Lipid metabolism</keyword>
<dbReference type="UniPathway" id="UPA00558">
    <property type="reaction ID" value="UER00616"/>
</dbReference>
<organism evidence="13 14">
    <name type="scientific">Methylomonas koyamae</name>
    <dbReference type="NCBI Taxonomy" id="702114"/>
    <lineage>
        <taxon>Bacteria</taxon>
        <taxon>Pseudomonadati</taxon>
        <taxon>Pseudomonadota</taxon>
        <taxon>Gammaproteobacteria</taxon>
        <taxon>Methylococcales</taxon>
        <taxon>Methylococcaceae</taxon>
        <taxon>Methylomonas</taxon>
    </lineage>
</organism>
<keyword evidence="9 12" id="KW-0456">Lyase</keyword>
<feature type="active site" description="Charge relay system; for autoendoproteolytic cleavage activity" evidence="12">
    <location>
        <position position="92"/>
    </location>
</feature>
<comment type="subcellular location">
    <subcellularLocation>
        <location evidence="12">Cell membrane</location>
        <topology evidence="12">Peripheral membrane protein</topology>
    </subcellularLocation>
</comment>
<dbReference type="RefSeq" id="WP_064041346.1">
    <property type="nucleotide sequence ID" value="NZ_LUUJ01000096.1"/>
</dbReference>
<evidence type="ECO:0000256" key="6">
    <source>
        <dbReference type="ARBA" id="ARBA00023136"/>
    </source>
</evidence>
<dbReference type="InterPro" id="IPR003817">
    <property type="entry name" value="PS_Dcarbxylase"/>
</dbReference>
<proteinExistence type="inferred from homology"/>
<evidence type="ECO:0000256" key="5">
    <source>
        <dbReference type="ARBA" id="ARBA00023098"/>
    </source>
</evidence>
<feature type="chain" id="PRO_5023571097" description="Phosphatidylserine decarboxylase alpha chain" evidence="12">
    <location>
        <begin position="252"/>
        <end position="286"/>
    </location>
</feature>
<evidence type="ECO:0000256" key="2">
    <source>
        <dbReference type="ARBA" id="ARBA00022475"/>
    </source>
</evidence>
<keyword evidence="3 12" id="KW-0444">Lipid biosynthesis</keyword>
<keyword evidence="2 12" id="KW-1003">Cell membrane</keyword>
<comment type="pathway">
    <text evidence="1">Lipid metabolism.</text>
</comment>
<dbReference type="EC" id="4.1.1.65" evidence="12"/>
<feature type="site" description="Cleavage (non-hydrolytic); by autocatalysis" evidence="12">
    <location>
        <begin position="251"/>
        <end position="252"/>
    </location>
</feature>
<comment type="similarity">
    <text evidence="12">Belongs to the phosphatidylserine decarboxylase family. PSD-B subfamily. Prokaryotic type I sub-subfamily.</text>
</comment>
<evidence type="ECO:0000256" key="4">
    <source>
        <dbReference type="ARBA" id="ARBA00022793"/>
    </source>
</evidence>
<sequence>MSLKQICTVLPQYALPHHLLSGWMATLTHCRNKTWKNLFIRTISRVYGVNLEEAKYQDLARYASFNDFFTRELKDGVRPIAAAAEAIACPADGVISQAGAISGGRIFQAKGHDYSALELLGGDAERAAAFENGSFATIYLSPKDYHRLHMPLSGTLTEMVHVPGRLFSVNNTTVGAVPNLFARNERVVCLFDTEAGPMALVLVGAIFVSSIETVWHGVVTPPSISAPRNWRYQDNPPLLEKGAEMGRFNMGSTIIVLFGQDRTAWNQDLTAGKPVKLGEQIGRRLK</sequence>
<keyword evidence="11 12" id="KW-0670">Pyruvate</keyword>
<keyword evidence="4 12" id="KW-0210">Decarboxylase</keyword>
<comment type="function">
    <text evidence="12">Catalyzes the formation of phosphatidylethanolamine (PtdEtn) from phosphatidylserine (PtdSer).</text>
</comment>
<feature type="active site" description="Charge relay system; for autoendoproteolytic cleavage activity" evidence="12">
    <location>
        <position position="149"/>
    </location>
</feature>
<comment type="PTM">
    <text evidence="12">Is synthesized initially as an inactive proenzyme. Formation of the active enzyme involves a self-maturation process in which the active site pyruvoyl group is generated from an internal serine residue via an autocatalytic post-translational modification. Two non-identical subunits are generated from the proenzyme in this reaction, and the pyruvate is formed at the N-terminus of the alpha chain, which is derived from the carboxyl end of the proenzyme. The autoendoproteolytic cleavage occurs by a canonical serine protease mechanism, in which the side chain hydroxyl group of the serine supplies its oxygen atom to form the C-terminus of the beta chain, while the remainder of the serine residue undergoes an oxidative deamination to produce ammonia and the pyruvoyl prosthetic group on the alpha chain. During this reaction, the Ser that is part of the protease active site of the proenzyme becomes the pyruvoyl prosthetic group, which constitutes an essential element of the active site of the mature decarboxylase.</text>
</comment>
<comment type="catalytic activity">
    <reaction evidence="12">
        <text>a 1,2-diacyl-sn-glycero-3-phospho-L-serine + H(+) = a 1,2-diacyl-sn-glycero-3-phosphoethanolamine + CO2</text>
        <dbReference type="Rhea" id="RHEA:20828"/>
        <dbReference type="ChEBI" id="CHEBI:15378"/>
        <dbReference type="ChEBI" id="CHEBI:16526"/>
        <dbReference type="ChEBI" id="CHEBI:57262"/>
        <dbReference type="ChEBI" id="CHEBI:64612"/>
        <dbReference type="EC" id="4.1.1.65"/>
    </reaction>
</comment>
<dbReference type="PANTHER" id="PTHR10067">
    <property type="entry name" value="PHOSPHATIDYLSERINE DECARBOXYLASE"/>
    <property type="match status" value="1"/>
</dbReference>
<dbReference type="Proteomes" id="UP000077857">
    <property type="component" value="Unassembled WGS sequence"/>
</dbReference>
<feature type="active site" description="Charge relay system; for autoendoproteolytic cleavage activity" evidence="12">
    <location>
        <position position="252"/>
    </location>
</feature>
<evidence type="ECO:0000313" key="13">
    <source>
        <dbReference type="EMBL" id="OAI13704.1"/>
    </source>
</evidence>
<feature type="chain" id="PRO_5023571098" description="Phosphatidylserine decarboxylase beta chain" evidence="12">
    <location>
        <begin position="1"/>
        <end position="251"/>
    </location>
</feature>
<dbReference type="GO" id="GO:0006646">
    <property type="term" value="P:phosphatidylethanolamine biosynthetic process"/>
    <property type="evidence" value="ECO:0007669"/>
    <property type="project" value="UniProtKB-UniRule"/>
</dbReference>
<dbReference type="InterPro" id="IPR033178">
    <property type="entry name" value="PSD_type1_pro"/>
</dbReference>
<feature type="modified residue" description="Pyruvic acid (Ser); by autocatalysis" evidence="12">
    <location>
        <position position="252"/>
    </location>
</feature>
<dbReference type="HAMAP" id="MF_00662">
    <property type="entry name" value="PS_decarb_PSD_B_type1"/>
    <property type="match status" value="1"/>
</dbReference>
<dbReference type="Pfam" id="PF02666">
    <property type="entry name" value="PS_Dcarbxylase"/>
    <property type="match status" value="1"/>
</dbReference>
<evidence type="ECO:0000256" key="10">
    <source>
        <dbReference type="ARBA" id="ARBA00023264"/>
    </source>
</evidence>
<dbReference type="AlphaFoldDB" id="A0A177N7Z0"/>
<comment type="pathway">
    <text evidence="12">Phospholipid metabolism; phosphatidylethanolamine biosynthesis; phosphatidylethanolamine from CDP-diacylglycerol: step 2/2.</text>
</comment>
<reference evidence="13 14" key="1">
    <citation type="submission" date="2016-03" db="EMBL/GenBank/DDBJ databases">
        <authorList>
            <person name="Ploux O."/>
        </authorList>
    </citation>
    <scope>NUCLEOTIDE SEQUENCE [LARGE SCALE GENOMIC DNA]</scope>
    <source>
        <strain evidence="13 14">R-45378</strain>
    </source>
</reference>
<dbReference type="OrthoDB" id="9802030at2"/>
<evidence type="ECO:0000256" key="11">
    <source>
        <dbReference type="ARBA" id="ARBA00023317"/>
    </source>
</evidence>
<keyword evidence="8 12" id="KW-0594">Phospholipid biosynthesis</keyword>
<evidence type="ECO:0000256" key="8">
    <source>
        <dbReference type="ARBA" id="ARBA00023209"/>
    </source>
</evidence>
<dbReference type="NCBIfam" id="TIGR00163">
    <property type="entry name" value="PS_decarb"/>
    <property type="match status" value="1"/>
</dbReference>
<feature type="active site" description="Schiff-base intermediate with substrate; via pyruvic acid; for decarboxylase activity" evidence="12">
    <location>
        <position position="252"/>
    </location>
</feature>
<evidence type="ECO:0000256" key="1">
    <source>
        <dbReference type="ARBA" id="ARBA00005189"/>
    </source>
</evidence>
<name>A0A177N7Z0_9GAMM</name>
<dbReference type="EMBL" id="LUUJ01000096">
    <property type="protein sequence ID" value="OAI13704.1"/>
    <property type="molecule type" value="Genomic_DNA"/>
</dbReference>
<evidence type="ECO:0000313" key="14">
    <source>
        <dbReference type="Proteomes" id="UP000077857"/>
    </source>
</evidence>
<accession>A0A177N7Z0</accession>
<keyword evidence="6 12" id="KW-0472">Membrane</keyword>
<evidence type="ECO:0000256" key="9">
    <source>
        <dbReference type="ARBA" id="ARBA00023239"/>
    </source>
</evidence>
<dbReference type="GO" id="GO:0005886">
    <property type="term" value="C:plasma membrane"/>
    <property type="evidence" value="ECO:0007669"/>
    <property type="project" value="UniProtKB-SubCell"/>
</dbReference>
<dbReference type="GO" id="GO:0004609">
    <property type="term" value="F:phosphatidylserine decarboxylase activity"/>
    <property type="evidence" value="ECO:0007669"/>
    <property type="project" value="UniProtKB-UniRule"/>
</dbReference>
<evidence type="ECO:0000256" key="3">
    <source>
        <dbReference type="ARBA" id="ARBA00022516"/>
    </source>
</evidence>
<comment type="subunit">
    <text evidence="12">Heterodimer of a large membrane-associated beta subunit and a small pyruvoyl-containing alpha subunit.</text>
</comment>
<comment type="caution">
    <text evidence="13">The sequence shown here is derived from an EMBL/GenBank/DDBJ whole genome shotgun (WGS) entry which is preliminary data.</text>
</comment>
<evidence type="ECO:0000256" key="12">
    <source>
        <dbReference type="HAMAP-Rule" id="MF_00662"/>
    </source>
</evidence>
<protein>
    <recommendedName>
        <fullName evidence="12">Phosphatidylserine decarboxylase proenzyme</fullName>
        <ecNumber evidence="12">4.1.1.65</ecNumber>
    </recommendedName>
    <component>
        <recommendedName>
            <fullName evidence="12">Phosphatidylserine decarboxylase alpha chain</fullName>
        </recommendedName>
    </component>
    <component>
        <recommendedName>
            <fullName evidence="12">Phosphatidylserine decarboxylase beta chain</fullName>
        </recommendedName>
    </component>
</protein>
<keyword evidence="10 12" id="KW-1208">Phospholipid metabolism</keyword>
<comment type="cofactor">
    <cofactor evidence="12">
        <name>pyruvate</name>
        <dbReference type="ChEBI" id="CHEBI:15361"/>
    </cofactor>
    <text evidence="12">Binds 1 pyruvoyl group covalently per subunit.</text>
</comment>
<gene>
    <name evidence="12" type="primary">psd</name>
    <name evidence="13" type="ORF">A1507_16600</name>
</gene>
<keyword evidence="7 12" id="KW-0865">Zymogen</keyword>
<dbReference type="PANTHER" id="PTHR10067:SF6">
    <property type="entry name" value="PHOSPHATIDYLSERINE DECARBOXYLASE PROENZYME, MITOCHONDRIAL"/>
    <property type="match status" value="1"/>
</dbReference>
<dbReference type="InterPro" id="IPR033177">
    <property type="entry name" value="PSD-B"/>
</dbReference>